<dbReference type="Proteomes" id="UP000187266">
    <property type="component" value="Chromosome"/>
</dbReference>
<proteinExistence type="predicted"/>
<feature type="chain" id="PRO_5012369109" evidence="1">
    <location>
        <begin position="24"/>
        <end position="130"/>
    </location>
</feature>
<gene>
    <name evidence="2" type="ORF">BV394_13045</name>
</gene>
<evidence type="ECO:0000256" key="1">
    <source>
        <dbReference type="SAM" id="SignalP"/>
    </source>
</evidence>
<dbReference type="AlphaFoldDB" id="A0A1U7DKN9"/>
<evidence type="ECO:0000313" key="2">
    <source>
        <dbReference type="EMBL" id="APX90532.1"/>
    </source>
</evidence>
<keyword evidence="1" id="KW-0732">Signal</keyword>
<dbReference type="OrthoDB" id="8451772at2"/>
<evidence type="ECO:0000313" key="3">
    <source>
        <dbReference type="Proteomes" id="UP000187266"/>
    </source>
</evidence>
<dbReference type="EMBL" id="CP019124">
    <property type="protein sequence ID" value="APX90532.1"/>
    <property type="molecule type" value="Genomic_DNA"/>
</dbReference>
<name>A0A1U7DKN9_9RHOB</name>
<reference evidence="2 3" key="1">
    <citation type="submission" date="2017-01" db="EMBL/GenBank/DDBJ databases">
        <title>Genomic analysis of Xuhuaishuia manganoxidans DY6-4.</title>
        <authorList>
            <person name="Wang X."/>
        </authorList>
    </citation>
    <scope>NUCLEOTIDE SEQUENCE [LARGE SCALE GENOMIC DNA]</scope>
    <source>
        <strain evidence="2 3">DY6-4</strain>
    </source>
</reference>
<keyword evidence="3" id="KW-1185">Reference proteome</keyword>
<accession>A0A1U7DKN9</accession>
<sequence length="130" mass="14016">MLVRPTLPLILVAAIMVPSISAADTKAASLRARSGTFDAYGTVACAQEVGEARGTCNAAVARFADAAVAKVTFANGFSRLLIFSDRKFMRGNSTMSGVGTDVEWQLSEEIYYVRVDDQRFELPEGLIFGE</sequence>
<dbReference type="RefSeq" id="WP_076980549.1">
    <property type="nucleotide sequence ID" value="NZ_CP019124.1"/>
</dbReference>
<organism evidence="2 3">
    <name type="scientific">Brevirhabdus pacifica</name>
    <dbReference type="NCBI Taxonomy" id="1267768"/>
    <lineage>
        <taxon>Bacteria</taxon>
        <taxon>Pseudomonadati</taxon>
        <taxon>Pseudomonadota</taxon>
        <taxon>Alphaproteobacteria</taxon>
        <taxon>Rhodobacterales</taxon>
        <taxon>Paracoccaceae</taxon>
        <taxon>Brevirhabdus</taxon>
    </lineage>
</organism>
<protein>
    <submittedName>
        <fullName evidence="2">Uncharacterized protein</fullName>
    </submittedName>
</protein>
<feature type="signal peptide" evidence="1">
    <location>
        <begin position="1"/>
        <end position="23"/>
    </location>
</feature>